<accession>R7B2C4</accession>
<name>R7B2C4_9FIRM</name>
<dbReference type="Proteomes" id="UP000018141">
    <property type="component" value="Unassembled WGS sequence"/>
</dbReference>
<evidence type="ECO:0008006" key="3">
    <source>
        <dbReference type="Google" id="ProtNLM"/>
    </source>
</evidence>
<proteinExistence type="predicted"/>
<dbReference type="InterPro" id="IPR029045">
    <property type="entry name" value="ClpP/crotonase-like_dom_sf"/>
</dbReference>
<evidence type="ECO:0000313" key="1">
    <source>
        <dbReference type="EMBL" id="CDD56576.1"/>
    </source>
</evidence>
<comment type="caution">
    <text evidence="1">The sequence shown here is derived from an EMBL/GenBank/DDBJ whole genome shotgun (WGS) entry which is preliminary data.</text>
</comment>
<organism evidence="1 2">
    <name type="scientific">Bacteroides pectinophilus CAG:437</name>
    <dbReference type="NCBI Taxonomy" id="1263051"/>
    <lineage>
        <taxon>Bacteria</taxon>
        <taxon>Bacillati</taxon>
        <taxon>Bacillota</taxon>
        <taxon>Clostridia</taxon>
        <taxon>Eubacteriales</taxon>
    </lineage>
</organism>
<dbReference type="Pfam" id="PF00574">
    <property type="entry name" value="CLP_protease"/>
    <property type="match status" value="1"/>
</dbReference>
<gene>
    <name evidence="1" type="ORF">BN656_01052</name>
</gene>
<protein>
    <recommendedName>
        <fullName evidence="3">Clp protease</fullName>
    </recommendedName>
</protein>
<dbReference type="AlphaFoldDB" id="R7B2C4"/>
<dbReference type="InterPro" id="IPR023562">
    <property type="entry name" value="ClpP/TepA"/>
</dbReference>
<sequence length="223" mass="23921">MADNKEFTSVNKIEKTGQVILDNNKDGAKIQLITIIGEVEGHDVLPATSKSTKYEHILPQLAAVEDNSDIDGVLFLLNTVGGDVSAGLALAEMISSLSKPTVSLVLGDSHSIGVPLAVACDYSFITPTGTMIIHPVRMSGTVIGAPQTYDYFKLIQDRIAGFIERHTECSREQIEQMMMNTGILTKDLGTILVGEEAVDKKLICEVGGISNAIIKLRSMCGKA</sequence>
<dbReference type="SUPFAM" id="SSF52096">
    <property type="entry name" value="ClpP/crotonase"/>
    <property type="match status" value="1"/>
</dbReference>
<dbReference type="Gene3D" id="3.90.226.10">
    <property type="entry name" value="2-enoyl-CoA Hydratase, Chain A, domain 1"/>
    <property type="match status" value="1"/>
</dbReference>
<reference evidence="1" key="1">
    <citation type="submission" date="2012-11" db="EMBL/GenBank/DDBJ databases">
        <title>Dependencies among metagenomic species, viruses, plasmids and units of genetic variation.</title>
        <authorList>
            <person name="Nielsen H.B."/>
            <person name="Almeida M."/>
            <person name="Juncker A.S."/>
            <person name="Rasmussen S."/>
            <person name="Li J."/>
            <person name="Sunagawa S."/>
            <person name="Plichta D."/>
            <person name="Gautier L."/>
            <person name="Le Chatelier E."/>
            <person name="Peletier E."/>
            <person name="Bonde I."/>
            <person name="Nielsen T."/>
            <person name="Manichanh C."/>
            <person name="Arumugam M."/>
            <person name="Batto J."/>
            <person name="Santos M.B.Q.D."/>
            <person name="Blom N."/>
            <person name="Borruel N."/>
            <person name="Burgdorf K.S."/>
            <person name="Boumezbeur F."/>
            <person name="Casellas F."/>
            <person name="Dore J."/>
            <person name="Guarner F."/>
            <person name="Hansen T."/>
            <person name="Hildebrand F."/>
            <person name="Kaas R.S."/>
            <person name="Kennedy S."/>
            <person name="Kristiansen K."/>
            <person name="Kultima J.R."/>
            <person name="Leonard P."/>
            <person name="Levenez F."/>
            <person name="Lund O."/>
            <person name="Moumen B."/>
            <person name="Le Paslier D."/>
            <person name="Pons N."/>
            <person name="Pedersen O."/>
            <person name="Prifti E."/>
            <person name="Qin J."/>
            <person name="Raes J."/>
            <person name="Tap J."/>
            <person name="Tims S."/>
            <person name="Ussery D.W."/>
            <person name="Yamada T."/>
            <person name="MetaHit consortium"/>
            <person name="Renault P."/>
            <person name="Sicheritz-Ponten T."/>
            <person name="Bork P."/>
            <person name="Wang J."/>
            <person name="Brunak S."/>
            <person name="Ehrlich S.D."/>
        </authorList>
    </citation>
    <scope>NUCLEOTIDE SEQUENCE [LARGE SCALE GENOMIC DNA]</scope>
</reference>
<evidence type="ECO:0000313" key="2">
    <source>
        <dbReference type="Proteomes" id="UP000018141"/>
    </source>
</evidence>
<dbReference type="EMBL" id="CBHH010000036">
    <property type="protein sequence ID" value="CDD56576.1"/>
    <property type="molecule type" value="Genomic_DNA"/>
</dbReference>